<dbReference type="Proteomes" id="UP000821837">
    <property type="component" value="Chromosome 1"/>
</dbReference>
<dbReference type="EMBL" id="JABSTV010001245">
    <property type="protein sequence ID" value="KAH7981756.1"/>
    <property type="molecule type" value="Genomic_DNA"/>
</dbReference>
<reference evidence="1" key="2">
    <citation type="submission" date="2021-09" db="EMBL/GenBank/DDBJ databases">
        <authorList>
            <person name="Jia N."/>
            <person name="Wang J."/>
            <person name="Shi W."/>
            <person name="Du L."/>
            <person name="Sun Y."/>
            <person name="Zhan W."/>
            <person name="Jiang J."/>
            <person name="Wang Q."/>
            <person name="Zhang B."/>
            <person name="Ji P."/>
            <person name="Sakyi L.B."/>
            <person name="Cui X."/>
            <person name="Yuan T."/>
            <person name="Jiang B."/>
            <person name="Yang W."/>
            <person name="Lam T.T.-Y."/>
            <person name="Chang Q."/>
            <person name="Ding S."/>
            <person name="Wang X."/>
            <person name="Zhu J."/>
            <person name="Ruan X."/>
            <person name="Zhao L."/>
            <person name="Wei J."/>
            <person name="Que T."/>
            <person name="Du C."/>
            <person name="Cheng J."/>
            <person name="Dai P."/>
            <person name="Han X."/>
            <person name="Huang E."/>
            <person name="Gao Y."/>
            <person name="Liu J."/>
            <person name="Shao H."/>
            <person name="Ye R."/>
            <person name="Li L."/>
            <person name="Wei W."/>
            <person name="Wang X."/>
            <person name="Wang C."/>
            <person name="Huo Q."/>
            <person name="Li W."/>
            <person name="Guo W."/>
            <person name="Chen H."/>
            <person name="Chen S."/>
            <person name="Zhou L."/>
            <person name="Zhou L."/>
            <person name="Ni X."/>
            <person name="Tian J."/>
            <person name="Zhou Y."/>
            <person name="Sheng Y."/>
            <person name="Liu T."/>
            <person name="Pan Y."/>
            <person name="Xia L."/>
            <person name="Li J."/>
            <person name="Zhao F."/>
            <person name="Cao W."/>
        </authorList>
    </citation>
    <scope>NUCLEOTIDE SEQUENCE</scope>
    <source>
        <strain evidence="1">Rsan-2018</strain>
        <tissue evidence="1">Larvae</tissue>
    </source>
</reference>
<name>A0A9D4QG16_RHISA</name>
<proteinExistence type="predicted"/>
<organism evidence="1 2">
    <name type="scientific">Rhipicephalus sanguineus</name>
    <name type="common">Brown dog tick</name>
    <name type="synonym">Ixodes sanguineus</name>
    <dbReference type="NCBI Taxonomy" id="34632"/>
    <lineage>
        <taxon>Eukaryota</taxon>
        <taxon>Metazoa</taxon>
        <taxon>Ecdysozoa</taxon>
        <taxon>Arthropoda</taxon>
        <taxon>Chelicerata</taxon>
        <taxon>Arachnida</taxon>
        <taxon>Acari</taxon>
        <taxon>Parasitiformes</taxon>
        <taxon>Ixodida</taxon>
        <taxon>Ixodoidea</taxon>
        <taxon>Ixodidae</taxon>
        <taxon>Rhipicephalinae</taxon>
        <taxon>Rhipicephalus</taxon>
        <taxon>Rhipicephalus</taxon>
    </lineage>
</organism>
<evidence type="ECO:0000313" key="1">
    <source>
        <dbReference type="EMBL" id="KAH7981756.1"/>
    </source>
</evidence>
<protein>
    <submittedName>
        <fullName evidence="1">Uncharacterized protein</fullName>
    </submittedName>
</protein>
<dbReference type="AlphaFoldDB" id="A0A9D4QG16"/>
<sequence length="226" mass="25185">MAGRKVMEATRKRARLENQVAYEPRVSLSAILDLAKETQICVVEGEGVFNAGHIICCGVRETTSATVQVESLCLQTSAIRGPPHRINVQVCNATGAVNPVFLHGALLRRSGSHTNMHTNVASGKPTTVSCLPKKSARWRYLIWKGRICRKDRECCSRLSRECDVAVGPLALTNDRVSAMRPLPAYFYADASHMAGRRQVFYSDVFGYIYAFDEQVKVRNTEFCSLW</sequence>
<gene>
    <name evidence="1" type="ORF">HPB52_001058</name>
</gene>
<evidence type="ECO:0000313" key="2">
    <source>
        <dbReference type="Proteomes" id="UP000821837"/>
    </source>
</evidence>
<reference evidence="1" key="1">
    <citation type="journal article" date="2020" name="Cell">
        <title>Large-Scale Comparative Analyses of Tick Genomes Elucidate Their Genetic Diversity and Vector Capacities.</title>
        <authorList>
            <consortium name="Tick Genome and Microbiome Consortium (TIGMIC)"/>
            <person name="Jia N."/>
            <person name="Wang J."/>
            <person name="Shi W."/>
            <person name="Du L."/>
            <person name="Sun Y."/>
            <person name="Zhan W."/>
            <person name="Jiang J.F."/>
            <person name="Wang Q."/>
            <person name="Zhang B."/>
            <person name="Ji P."/>
            <person name="Bell-Sakyi L."/>
            <person name="Cui X.M."/>
            <person name="Yuan T.T."/>
            <person name="Jiang B.G."/>
            <person name="Yang W.F."/>
            <person name="Lam T.T."/>
            <person name="Chang Q.C."/>
            <person name="Ding S.J."/>
            <person name="Wang X.J."/>
            <person name="Zhu J.G."/>
            <person name="Ruan X.D."/>
            <person name="Zhao L."/>
            <person name="Wei J.T."/>
            <person name="Ye R.Z."/>
            <person name="Que T.C."/>
            <person name="Du C.H."/>
            <person name="Zhou Y.H."/>
            <person name="Cheng J.X."/>
            <person name="Dai P.F."/>
            <person name="Guo W.B."/>
            <person name="Han X.H."/>
            <person name="Huang E.J."/>
            <person name="Li L.F."/>
            <person name="Wei W."/>
            <person name="Gao Y.C."/>
            <person name="Liu J.Z."/>
            <person name="Shao H.Z."/>
            <person name="Wang X."/>
            <person name="Wang C.C."/>
            <person name="Yang T.C."/>
            <person name="Huo Q.B."/>
            <person name="Li W."/>
            <person name="Chen H.Y."/>
            <person name="Chen S.E."/>
            <person name="Zhou L.G."/>
            <person name="Ni X.B."/>
            <person name="Tian J.H."/>
            <person name="Sheng Y."/>
            <person name="Liu T."/>
            <person name="Pan Y.S."/>
            <person name="Xia L.Y."/>
            <person name="Li J."/>
            <person name="Zhao F."/>
            <person name="Cao W.C."/>
        </authorList>
    </citation>
    <scope>NUCLEOTIDE SEQUENCE</scope>
    <source>
        <strain evidence="1">Rsan-2018</strain>
    </source>
</reference>
<accession>A0A9D4QG16</accession>
<keyword evidence="2" id="KW-1185">Reference proteome</keyword>
<comment type="caution">
    <text evidence="1">The sequence shown here is derived from an EMBL/GenBank/DDBJ whole genome shotgun (WGS) entry which is preliminary data.</text>
</comment>